<gene>
    <name evidence="4" type="primary">LOC114335487</name>
</gene>
<accession>A0A6P7G3D4</accession>
<dbReference type="Pfam" id="PF03392">
    <property type="entry name" value="OS-D"/>
    <property type="match status" value="1"/>
</dbReference>
<dbReference type="PANTHER" id="PTHR11257">
    <property type="entry name" value="CHEMOSENSORY PROTEIN-RELATED"/>
    <property type="match status" value="1"/>
</dbReference>
<dbReference type="PANTHER" id="PTHR11257:SF12">
    <property type="entry name" value="EJACULATORY BULB-SPECIFIC PROTEIN 3-RELATED"/>
    <property type="match status" value="1"/>
</dbReference>
<dbReference type="GeneID" id="114335487"/>
<dbReference type="OrthoDB" id="6732024at2759"/>
<reference evidence="2" key="2">
    <citation type="submission" date="2025-05" db="UniProtKB">
        <authorList>
            <consortium name="EnsemblMetazoa"/>
        </authorList>
    </citation>
    <scope>IDENTIFICATION</scope>
</reference>
<dbReference type="InParanoid" id="A0A6P7G3D4"/>
<sequence length="140" mass="16230">MNRYCLSVFLVALAVLGVVLGAPEKSFEENLAILRKINLDEVLPNDRLVKSFVDCMCGTKTCTHEGTALKATWKQLLDNRCKEKCTEEDKTKVKQVIKHLYVKHRNWWDELAAQLDKDEEYRNKYKKQLEAIVNDDSIKV</sequence>
<dbReference type="InterPro" id="IPR036682">
    <property type="entry name" value="OS_D_A10/PebIII_sf"/>
</dbReference>
<organism evidence="4">
    <name type="scientific">Diabrotica virgifera virgifera</name>
    <name type="common">western corn rootworm</name>
    <dbReference type="NCBI Taxonomy" id="50390"/>
    <lineage>
        <taxon>Eukaryota</taxon>
        <taxon>Metazoa</taxon>
        <taxon>Ecdysozoa</taxon>
        <taxon>Arthropoda</taxon>
        <taxon>Hexapoda</taxon>
        <taxon>Insecta</taxon>
        <taxon>Pterygota</taxon>
        <taxon>Neoptera</taxon>
        <taxon>Endopterygota</taxon>
        <taxon>Coleoptera</taxon>
        <taxon>Polyphaga</taxon>
        <taxon>Cucujiformia</taxon>
        <taxon>Chrysomeloidea</taxon>
        <taxon>Chrysomelidae</taxon>
        <taxon>Galerucinae</taxon>
        <taxon>Diabroticina</taxon>
        <taxon>Diabroticites</taxon>
        <taxon>Diabrotica</taxon>
    </lineage>
</organism>
<evidence type="ECO:0000256" key="1">
    <source>
        <dbReference type="SAM" id="SignalP"/>
    </source>
</evidence>
<dbReference type="KEGG" id="dvv:114335487"/>
<evidence type="ECO:0000313" key="3">
    <source>
        <dbReference type="Proteomes" id="UP001652700"/>
    </source>
</evidence>
<feature type="signal peptide" evidence="1">
    <location>
        <begin position="1"/>
        <end position="21"/>
    </location>
</feature>
<keyword evidence="1" id="KW-0732">Signal</keyword>
<feature type="chain" id="PRO_5028057655" evidence="1">
    <location>
        <begin position="22"/>
        <end position="140"/>
    </location>
</feature>
<dbReference type="EnsemblMetazoa" id="XM_028285726.1">
    <property type="protein sequence ID" value="XP_028141527.1"/>
    <property type="gene ID" value="LOC114335487"/>
</dbReference>
<name>A0A6P7G3D4_DIAVI</name>
<dbReference type="RefSeq" id="XP_028141527.1">
    <property type="nucleotide sequence ID" value="XM_028285726.1"/>
</dbReference>
<keyword evidence="3" id="KW-1185">Reference proteome</keyword>
<dbReference type="SUPFAM" id="SSF100910">
    <property type="entry name" value="Chemosensory protein Csp2"/>
    <property type="match status" value="1"/>
</dbReference>
<dbReference type="Gene3D" id="1.10.2080.10">
    <property type="entry name" value="Insect odorant-binding protein A10/Ejaculatory bulb-specific protein 3"/>
    <property type="match status" value="1"/>
</dbReference>
<dbReference type="Proteomes" id="UP001652700">
    <property type="component" value="Unplaced"/>
</dbReference>
<proteinExistence type="predicted"/>
<protein>
    <submittedName>
        <fullName evidence="4">Allergen Tha p 1-like</fullName>
    </submittedName>
</protein>
<reference evidence="4" key="1">
    <citation type="submission" date="2025-04" db="UniProtKB">
        <authorList>
            <consortium name="RefSeq"/>
        </authorList>
    </citation>
    <scope>IDENTIFICATION</scope>
    <source>
        <tissue evidence="4">Whole insect</tissue>
    </source>
</reference>
<evidence type="ECO:0000313" key="2">
    <source>
        <dbReference type="EnsemblMetazoa" id="XP_028141527.1"/>
    </source>
</evidence>
<dbReference type="InterPro" id="IPR005055">
    <property type="entry name" value="A10/PebIII"/>
</dbReference>
<dbReference type="AlphaFoldDB" id="A0A6P7G3D4"/>
<evidence type="ECO:0000313" key="4">
    <source>
        <dbReference type="RefSeq" id="XP_028141527.1"/>
    </source>
</evidence>